<protein>
    <submittedName>
        <fullName evidence="1">TolB-like protein</fullName>
    </submittedName>
</protein>
<dbReference type="RefSeq" id="WP_086503413.1">
    <property type="nucleotide sequence ID" value="NZ_MSSV01000040.1"/>
</dbReference>
<reference evidence="2 4" key="2">
    <citation type="submission" date="2019-08" db="EMBL/GenBank/DDBJ databases">
        <title>Genome of Algoriphagus ratkowskyi IC026.</title>
        <authorList>
            <person name="Bowman J.P."/>
        </authorList>
    </citation>
    <scope>NUCLEOTIDE SEQUENCE [LARGE SCALE GENOMIC DNA]</scope>
    <source>
        <strain evidence="2 4">IC026</strain>
    </source>
</reference>
<dbReference type="OrthoDB" id="828031at2"/>
<evidence type="ECO:0000313" key="4">
    <source>
        <dbReference type="Proteomes" id="UP000321927"/>
    </source>
</evidence>
<proteinExistence type="predicted"/>
<sequence length="360" mass="41563">MKIELIKFILIISVLILVACNENKTASYEKIKPSKIKAEKIDQIDEDNDFADLAVYGGNLILIDRSQEEIFQVYSTNGFRKIGSFGIIGEGPENFSLPKFVKSSFSGNISDDFWIFDPNKKLLKNINLKTTDGLEYSFTESRLIDPKVLGSFDINILKNGKMIGKNPIDGKGNFYLFDPSNKEISWIDFHPEIPEKNIANKNKAFIYNSVLIYNEKNNKIVQAMYFFNQIHLYDQNTEILKSITIGDLNIPDFSEKSHSLIPPSLVYNFVDLKTTDNYIFALFQGIEHEVKMSKPNKEFYSKVYKFDWDGNIIEIYELELLLNLIALDSKNDKIYGLHFNREENSLNALPEIYQYKLKID</sequence>
<dbReference type="Proteomes" id="UP000249115">
    <property type="component" value="Unassembled WGS sequence"/>
</dbReference>
<evidence type="ECO:0000313" key="3">
    <source>
        <dbReference type="Proteomes" id="UP000249115"/>
    </source>
</evidence>
<dbReference type="Proteomes" id="UP000321927">
    <property type="component" value="Unassembled WGS sequence"/>
</dbReference>
<comment type="caution">
    <text evidence="1">The sequence shown here is derived from an EMBL/GenBank/DDBJ whole genome shotgun (WGS) entry which is preliminary data.</text>
</comment>
<evidence type="ECO:0000313" key="2">
    <source>
        <dbReference type="EMBL" id="TXD75387.1"/>
    </source>
</evidence>
<name>A0A2W7SF44_9BACT</name>
<evidence type="ECO:0000313" key="1">
    <source>
        <dbReference type="EMBL" id="PZX49322.1"/>
    </source>
</evidence>
<reference evidence="1 3" key="1">
    <citation type="submission" date="2018-06" db="EMBL/GenBank/DDBJ databases">
        <title>Genomic Encyclopedia of Archaeal and Bacterial Type Strains, Phase II (KMG-II): from individual species to whole genera.</title>
        <authorList>
            <person name="Goeker M."/>
        </authorList>
    </citation>
    <scope>NUCLEOTIDE SEQUENCE [LARGE SCALE GENOMIC DNA]</scope>
    <source>
        <strain evidence="1 3">DSM 22686</strain>
    </source>
</reference>
<dbReference type="Pfam" id="PF15869">
    <property type="entry name" value="TolB_like"/>
    <property type="match status" value="1"/>
</dbReference>
<accession>A0A2W7SF44</accession>
<dbReference type="EMBL" id="VORV01000028">
    <property type="protein sequence ID" value="TXD75387.1"/>
    <property type="molecule type" value="Genomic_DNA"/>
</dbReference>
<keyword evidence="4" id="KW-1185">Reference proteome</keyword>
<dbReference type="PROSITE" id="PS51257">
    <property type="entry name" value="PROKAR_LIPOPROTEIN"/>
    <property type="match status" value="1"/>
</dbReference>
<dbReference type="AlphaFoldDB" id="A0A2W7SF44"/>
<organism evidence="1 3">
    <name type="scientific">Algoriphagus ratkowskyi</name>
    <dbReference type="NCBI Taxonomy" id="57028"/>
    <lineage>
        <taxon>Bacteria</taxon>
        <taxon>Pseudomonadati</taxon>
        <taxon>Bacteroidota</taxon>
        <taxon>Cytophagia</taxon>
        <taxon>Cytophagales</taxon>
        <taxon>Cyclobacteriaceae</taxon>
        <taxon>Algoriphagus</taxon>
    </lineage>
</organism>
<gene>
    <name evidence="2" type="ORF">ESW18_20700</name>
    <name evidence="1" type="ORF">LV84_04265</name>
</gene>
<dbReference type="EMBL" id="QKZU01000031">
    <property type="protein sequence ID" value="PZX49322.1"/>
    <property type="molecule type" value="Genomic_DNA"/>
</dbReference>